<dbReference type="EMBL" id="JAPWTK010000316">
    <property type="protein sequence ID" value="KAJ8942711.1"/>
    <property type="molecule type" value="Genomic_DNA"/>
</dbReference>
<keyword evidence="3" id="KW-1185">Reference proteome</keyword>
<feature type="compositionally biased region" description="Basic and acidic residues" evidence="1">
    <location>
        <begin position="45"/>
        <end position="56"/>
    </location>
</feature>
<evidence type="ECO:0000256" key="1">
    <source>
        <dbReference type="SAM" id="MobiDB-lite"/>
    </source>
</evidence>
<evidence type="ECO:0000313" key="2">
    <source>
        <dbReference type="EMBL" id="KAJ8942711.1"/>
    </source>
</evidence>
<dbReference type="PANTHER" id="PTHR13252">
    <property type="entry name" value="F-BOX ONLY PROTEIN 28"/>
    <property type="match status" value="1"/>
</dbReference>
<dbReference type="AlphaFoldDB" id="A0AAV8XUC5"/>
<feature type="region of interest" description="Disordered" evidence="1">
    <location>
        <begin position="308"/>
        <end position="346"/>
    </location>
</feature>
<dbReference type="PANTHER" id="PTHR13252:SF9">
    <property type="entry name" value="F-BOX ONLY PROTEIN 28"/>
    <property type="match status" value="1"/>
</dbReference>
<evidence type="ECO:0000313" key="3">
    <source>
        <dbReference type="Proteomes" id="UP001162162"/>
    </source>
</evidence>
<organism evidence="2 3">
    <name type="scientific">Aromia moschata</name>
    <dbReference type="NCBI Taxonomy" id="1265417"/>
    <lineage>
        <taxon>Eukaryota</taxon>
        <taxon>Metazoa</taxon>
        <taxon>Ecdysozoa</taxon>
        <taxon>Arthropoda</taxon>
        <taxon>Hexapoda</taxon>
        <taxon>Insecta</taxon>
        <taxon>Pterygota</taxon>
        <taxon>Neoptera</taxon>
        <taxon>Endopterygota</taxon>
        <taxon>Coleoptera</taxon>
        <taxon>Polyphaga</taxon>
        <taxon>Cucujiformia</taxon>
        <taxon>Chrysomeloidea</taxon>
        <taxon>Cerambycidae</taxon>
        <taxon>Cerambycinae</taxon>
        <taxon>Callichromatini</taxon>
        <taxon>Aromia</taxon>
    </lineage>
</organism>
<dbReference type="InterPro" id="IPR039719">
    <property type="entry name" value="FBXO28"/>
</dbReference>
<feature type="region of interest" description="Disordered" evidence="1">
    <location>
        <begin position="30"/>
        <end position="56"/>
    </location>
</feature>
<dbReference type="GO" id="GO:0000209">
    <property type="term" value="P:protein polyubiquitination"/>
    <property type="evidence" value="ECO:0007669"/>
    <property type="project" value="TreeGrafter"/>
</dbReference>
<accession>A0AAV8XUC5</accession>
<name>A0AAV8XUC5_9CUCU</name>
<dbReference type="Proteomes" id="UP001162162">
    <property type="component" value="Unassembled WGS sequence"/>
</dbReference>
<sequence length="346" mass="40243">MIDLNMPITPKHKDRAKLNAIKVIQKNGPIKKVDPNNVRGSGRKRPIEEADTCGKESKKSKLATSEFISDRFKKMMTATSKHLDLLEARDDEEKDKYFFKMEKKEQMEEKMVCKKFNEIGSKLLSRGFIQLEKRHAIIYKRVKSLLPRRESERRAHPLSRHCDILQAVETRISMLNMTYIKYIESNLLCFIPGKVLDEMKNVLALVESDQTPPRTHQILQELRDLSSMAMEHFDEHILPTVKEQVDRRSALSYGVLPSCSKSPKIMYAQHALSNEIHKVKKQSKTHKHHISYLTQSTQKLSQKLRKQKFSSKSTIFENQGTGKENSRAEHENTGTRSYFSRHKETY</sequence>
<reference evidence="2" key="1">
    <citation type="journal article" date="2023" name="Insect Mol. Biol.">
        <title>Genome sequencing provides insights into the evolution of gene families encoding plant cell wall-degrading enzymes in longhorned beetles.</title>
        <authorList>
            <person name="Shin N.R."/>
            <person name="Okamura Y."/>
            <person name="Kirsch R."/>
            <person name="Pauchet Y."/>
        </authorList>
    </citation>
    <scope>NUCLEOTIDE SEQUENCE</scope>
    <source>
        <strain evidence="2">AMC_N1</strain>
    </source>
</reference>
<feature type="compositionally biased region" description="Polar residues" evidence="1">
    <location>
        <begin position="310"/>
        <end position="323"/>
    </location>
</feature>
<gene>
    <name evidence="2" type="ORF">NQ318_017010</name>
</gene>
<dbReference type="Pfam" id="PF24863">
    <property type="entry name" value="zf-CCCH_Mcm10"/>
    <property type="match status" value="1"/>
</dbReference>
<protein>
    <submittedName>
        <fullName evidence="2">Uncharacterized protein</fullName>
    </submittedName>
</protein>
<proteinExistence type="predicted"/>
<comment type="caution">
    <text evidence="2">The sequence shown here is derived from an EMBL/GenBank/DDBJ whole genome shotgun (WGS) entry which is preliminary data.</text>
</comment>
<feature type="compositionally biased region" description="Basic and acidic residues" evidence="1">
    <location>
        <begin position="324"/>
        <end position="333"/>
    </location>
</feature>